<reference evidence="2" key="1">
    <citation type="submission" date="2021-01" db="EMBL/GenBank/DDBJ databases">
        <title>Whole genome shotgun sequence of Dactylosporangium siamense NBRC 106093.</title>
        <authorList>
            <person name="Komaki H."/>
            <person name="Tamura T."/>
        </authorList>
    </citation>
    <scope>NUCLEOTIDE SEQUENCE</scope>
    <source>
        <strain evidence="2">NBRC 106093</strain>
    </source>
</reference>
<feature type="transmembrane region" description="Helical" evidence="1">
    <location>
        <begin position="131"/>
        <end position="151"/>
    </location>
</feature>
<evidence type="ECO:0000256" key="1">
    <source>
        <dbReference type="SAM" id="Phobius"/>
    </source>
</evidence>
<dbReference type="EMBL" id="BONQ01000078">
    <property type="protein sequence ID" value="GIG46927.1"/>
    <property type="molecule type" value="Genomic_DNA"/>
</dbReference>
<dbReference type="RefSeq" id="WP_203848683.1">
    <property type="nucleotide sequence ID" value="NZ_BAAAVW010000016.1"/>
</dbReference>
<feature type="transmembrane region" description="Helical" evidence="1">
    <location>
        <begin position="52"/>
        <end position="78"/>
    </location>
</feature>
<keyword evidence="3" id="KW-1185">Reference proteome</keyword>
<sequence length="161" mass="16654">MRTSALRGAWLLVLGLAVLSGTLYYDQANIAGWTRYEASSNAMNGPAEALTAQIFTLIGAFAAAAVASLVLVCALLFATGRRLGHWALRLTAVLAFVLIALVAVVVTVGSLTGEAPTAVIDTPIGLLLAEWAGVVIALLGAGITTATLWQFTPEASATAWR</sequence>
<name>A0A919PMM2_9ACTN</name>
<evidence type="ECO:0000313" key="3">
    <source>
        <dbReference type="Proteomes" id="UP000660611"/>
    </source>
</evidence>
<accession>A0A919PMM2</accession>
<comment type="caution">
    <text evidence="2">The sequence shown here is derived from an EMBL/GenBank/DDBJ whole genome shotgun (WGS) entry which is preliminary data.</text>
</comment>
<dbReference type="Proteomes" id="UP000660611">
    <property type="component" value="Unassembled WGS sequence"/>
</dbReference>
<gene>
    <name evidence="2" type="ORF">Dsi01nite_049680</name>
</gene>
<keyword evidence="1" id="KW-0472">Membrane</keyword>
<evidence type="ECO:0000313" key="2">
    <source>
        <dbReference type="EMBL" id="GIG46927.1"/>
    </source>
</evidence>
<proteinExistence type="predicted"/>
<dbReference type="AlphaFoldDB" id="A0A919PMM2"/>
<keyword evidence="1" id="KW-1133">Transmembrane helix</keyword>
<protein>
    <submittedName>
        <fullName evidence="2">Uncharacterized protein</fullName>
    </submittedName>
</protein>
<organism evidence="2 3">
    <name type="scientific">Dactylosporangium siamense</name>
    <dbReference type="NCBI Taxonomy" id="685454"/>
    <lineage>
        <taxon>Bacteria</taxon>
        <taxon>Bacillati</taxon>
        <taxon>Actinomycetota</taxon>
        <taxon>Actinomycetes</taxon>
        <taxon>Micromonosporales</taxon>
        <taxon>Micromonosporaceae</taxon>
        <taxon>Dactylosporangium</taxon>
    </lineage>
</organism>
<keyword evidence="1" id="KW-0812">Transmembrane</keyword>
<feature type="transmembrane region" description="Helical" evidence="1">
    <location>
        <begin position="90"/>
        <end position="111"/>
    </location>
</feature>